<feature type="transmembrane region" description="Helical" evidence="5">
    <location>
        <begin position="228"/>
        <end position="250"/>
    </location>
</feature>
<dbReference type="InterPro" id="IPR011701">
    <property type="entry name" value="MFS"/>
</dbReference>
<keyword evidence="3 5" id="KW-1133">Transmembrane helix</keyword>
<dbReference type="GO" id="GO:0005765">
    <property type="term" value="C:lysosomal membrane"/>
    <property type="evidence" value="ECO:0007669"/>
    <property type="project" value="TreeGrafter"/>
</dbReference>
<dbReference type="InterPro" id="IPR036259">
    <property type="entry name" value="MFS_trans_sf"/>
</dbReference>
<evidence type="ECO:0000256" key="2">
    <source>
        <dbReference type="ARBA" id="ARBA00022692"/>
    </source>
</evidence>
<dbReference type="STRING" id="451379.A0A158R488"/>
<evidence type="ECO:0000256" key="3">
    <source>
        <dbReference type="ARBA" id="ARBA00022989"/>
    </source>
</evidence>
<feature type="transmembrane region" description="Helical" evidence="5">
    <location>
        <begin position="395"/>
        <end position="415"/>
    </location>
</feature>
<keyword evidence="6" id="KW-1185">Reference proteome</keyword>
<comment type="subcellular location">
    <subcellularLocation>
        <location evidence="1">Membrane</location>
        <topology evidence="1">Multi-pass membrane protein</topology>
    </subcellularLocation>
</comment>
<dbReference type="GO" id="GO:0022857">
    <property type="term" value="F:transmembrane transporter activity"/>
    <property type="evidence" value="ECO:0007669"/>
    <property type="project" value="InterPro"/>
</dbReference>
<keyword evidence="2 5" id="KW-0812">Transmembrane</keyword>
<feature type="transmembrane region" description="Helical" evidence="5">
    <location>
        <begin position="171"/>
        <end position="193"/>
    </location>
</feature>
<feature type="transmembrane region" description="Helical" evidence="5">
    <location>
        <begin position="300"/>
        <end position="321"/>
    </location>
</feature>
<feature type="transmembrane region" description="Helical" evidence="5">
    <location>
        <begin position="69"/>
        <end position="88"/>
    </location>
</feature>
<dbReference type="CDD" id="cd17326">
    <property type="entry name" value="MFS_MFSD8"/>
    <property type="match status" value="1"/>
</dbReference>
<feature type="transmembrane region" description="Helical" evidence="5">
    <location>
        <begin position="421"/>
        <end position="442"/>
    </location>
</feature>
<feature type="transmembrane region" description="Helical" evidence="5">
    <location>
        <begin position="270"/>
        <end position="288"/>
    </location>
</feature>
<dbReference type="InterPro" id="IPR051068">
    <property type="entry name" value="MFS_Domain-Containing_Protein"/>
</dbReference>
<evidence type="ECO:0000313" key="7">
    <source>
        <dbReference type="WBParaSite" id="SMUV_0000268401-mRNA-1"/>
    </source>
</evidence>
<dbReference type="Gene3D" id="1.20.1250.20">
    <property type="entry name" value="MFS general substrate transporter like domains"/>
    <property type="match status" value="1"/>
</dbReference>
<feature type="transmembrane region" description="Helical" evidence="5">
    <location>
        <begin position="35"/>
        <end position="57"/>
    </location>
</feature>
<name>A0A158R488_9BILA</name>
<keyword evidence="4 5" id="KW-0472">Membrane</keyword>
<dbReference type="WBParaSite" id="SMUV_0000268401-mRNA-1">
    <property type="protein sequence ID" value="SMUV_0000268401-mRNA-1"/>
    <property type="gene ID" value="SMUV_0000268401"/>
</dbReference>
<organism evidence="6 7">
    <name type="scientific">Syphacia muris</name>
    <dbReference type="NCBI Taxonomy" id="451379"/>
    <lineage>
        <taxon>Eukaryota</taxon>
        <taxon>Metazoa</taxon>
        <taxon>Ecdysozoa</taxon>
        <taxon>Nematoda</taxon>
        <taxon>Chromadorea</taxon>
        <taxon>Rhabditida</taxon>
        <taxon>Spirurina</taxon>
        <taxon>Oxyuridomorpha</taxon>
        <taxon>Oxyuroidea</taxon>
        <taxon>Oxyuridae</taxon>
        <taxon>Syphacia</taxon>
    </lineage>
</organism>
<accession>A0A158R488</accession>
<evidence type="ECO:0000256" key="5">
    <source>
        <dbReference type="SAM" id="Phobius"/>
    </source>
</evidence>
<sequence>MTSLITFLSIIQMSVIGMSEWPYMQKLDPLSTATFFGYVTALSSLGQALCAPIFGYWGSATGSVRQPLIAGRIIALIGCFIYICLEMFTTNRRYIMLICYAFFGMSMASMGVLRAYLARISTAEDRPKACSYFSFSLVLAVSVGPIFQLLFTPLSYPGWNIFSNVILLNIYTGPIYVAIFANIASLIVIIFFFKEYRQRAVEKKGLQRRPSKAKAALTTDLKTLNLKLVALCIIVRMSTHLTYVTTHTISSPLMMSAFNWSNTHTVKVSSVLQTSVGVISLTVFAGFATGRLSKIISMRFATLISLCLFCLYYLLTFPWPFLGSTIQIKNDALNITGCDPDVYKWCLTSTAVNPYTYVLSTIVVLGIAVSFAIISLDTIYSLVLGKIDQGTMQGVFLCATDAVSIAGPLIIAPLFELTGQKYVWTIDGIAIVFAASLWMLNYQQIPSAKKK</sequence>
<dbReference type="Proteomes" id="UP000046393">
    <property type="component" value="Unplaced"/>
</dbReference>
<reference evidence="7" key="1">
    <citation type="submission" date="2016-04" db="UniProtKB">
        <authorList>
            <consortium name="WormBaseParasite"/>
        </authorList>
    </citation>
    <scope>IDENTIFICATION</scope>
</reference>
<evidence type="ECO:0000256" key="1">
    <source>
        <dbReference type="ARBA" id="ARBA00004141"/>
    </source>
</evidence>
<feature type="transmembrane region" description="Helical" evidence="5">
    <location>
        <begin position="129"/>
        <end position="151"/>
    </location>
</feature>
<proteinExistence type="predicted"/>
<feature type="transmembrane region" description="Helical" evidence="5">
    <location>
        <begin position="94"/>
        <end position="117"/>
    </location>
</feature>
<evidence type="ECO:0000256" key="4">
    <source>
        <dbReference type="ARBA" id="ARBA00023136"/>
    </source>
</evidence>
<dbReference type="PANTHER" id="PTHR23510">
    <property type="entry name" value="INNER MEMBRANE TRANSPORT PROTEIN YAJR"/>
    <property type="match status" value="1"/>
</dbReference>
<evidence type="ECO:0000313" key="6">
    <source>
        <dbReference type="Proteomes" id="UP000046393"/>
    </source>
</evidence>
<feature type="transmembrane region" description="Helical" evidence="5">
    <location>
        <begin position="357"/>
        <end position="383"/>
    </location>
</feature>
<dbReference type="Pfam" id="PF07690">
    <property type="entry name" value="MFS_1"/>
    <property type="match status" value="1"/>
</dbReference>
<dbReference type="PANTHER" id="PTHR23510:SF25">
    <property type="entry name" value="MFS DOMAIN-CONTAINING PROTEIN"/>
    <property type="match status" value="1"/>
</dbReference>
<dbReference type="SUPFAM" id="SSF103473">
    <property type="entry name" value="MFS general substrate transporter"/>
    <property type="match status" value="1"/>
</dbReference>
<protein>
    <submittedName>
        <fullName evidence="7">MFS domain-containing protein</fullName>
    </submittedName>
</protein>
<dbReference type="AlphaFoldDB" id="A0A158R488"/>